<evidence type="ECO:0000313" key="3">
    <source>
        <dbReference type="EMBL" id="KAG0017607.1"/>
    </source>
</evidence>
<evidence type="ECO:0000313" key="4">
    <source>
        <dbReference type="Proteomes" id="UP000703661"/>
    </source>
</evidence>
<comment type="caution">
    <text evidence="3">The sequence shown here is derived from an EMBL/GenBank/DDBJ whole genome shotgun (WGS) entry which is preliminary data.</text>
</comment>
<proteinExistence type="predicted"/>
<accession>A0A9P6T1B4</accession>
<keyword evidence="4" id="KW-1185">Reference proteome</keyword>
<protein>
    <recommendedName>
        <fullName evidence="2">DUF2470 domain-containing protein</fullName>
    </recommendedName>
</protein>
<feature type="domain" description="DUF2470" evidence="2">
    <location>
        <begin position="15"/>
        <end position="84"/>
    </location>
</feature>
<feature type="region of interest" description="Disordered" evidence="1">
    <location>
        <begin position="94"/>
        <end position="113"/>
    </location>
</feature>
<evidence type="ECO:0000256" key="1">
    <source>
        <dbReference type="SAM" id="MobiDB-lite"/>
    </source>
</evidence>
<dbReference type="AlphaFoldDB" id="A0A9P6T1B4"/>
<dbReference type="Gene3D" id="3.20.180.10">
    <property type="entry name" value="PNP-oxidase-like"/>
    <property type="match status" value="1"/>
</dbReference>
<gene>
    <name evidence="3" type="ORF">BGZ80_008124</name>
</gene>
<organism evidence="3 4">
    <name type="scientific">Entomortierella chlamydospora</name>
    <dbReference type="NCBI Taxonomy" id="101097"/>
    <lineage>
        <taxon>Eukaryota</taxon>
        <taxon>Fungi</taxon>
        <taxon>Fungi incertae sedis</taxon>
        <taxon>Mucoromycota</taxon>
        <taxon>Mortierellomycotina</taxon>
        <taxon>Mortierellomycetes</taxon>
        <taxon>Mortierellales</taxon>
        <taxon>Mortierellaceae</taxon>
        <taxon>Entomortierella</taxon>
    </lineage>
</organism>
<dbReference type="Proteomes" id="UP000703661">
    <property type="component" value="Unassembled WGS sequence"/>
</dbReference>
<dbReference type="InterPro" id="IPR037119">
    <property type="entry name" value="Haem_oxidase_HugZ-like_sf"/>
</dbReference>
<dbReference type="InterPro" id="IPR019595">
    <property type="entry name" value="DUF2470"/>
</dbReference>
<reference evidence="3" key="1">
    <citation type="journal article" date="2020" name="Fungal Divers.">
        <title>Resolving the Mortierellaceae phylogeny through synthesis of multi-gene phylogenetics and phylogenomics.</title>
        <authorList>
            <person name="Vandepol N."/>
            <person name="Liber J."/>
            <person name="Desiro A."/>
            <person name="Na H."/>
            <person name="Kennedy M."/>
            <person name="Barry K."/>
            <person name="Grigoriev I.V."/>
            <person name="Miller A.N."/>
            <person name="O'Donnell K."/>
            <person name="Stajich J.E."/>
            <person name="Bonito G."/>
        </authorList>
    </citation>
    <scope>NUCLEOTIDE SEQUENCE</scope>
    <source>
        <strain evidence="3">NRRL 2769</strain>
    </source>
</reference>
<dbReference type="EMBL" id="JAAAID010000431">
    <property type="protein sequence ID" value="KAG0017607.1"/>
    <property type="molecule type" value="Genomic_DNA"/>
</dbReference>
<name>A0A9P6T1B4_9FUNG</name>
<dbReference type="SUPFAM" id="SSF50475">
    <property type="entry name" value="FMN-binding split barrel"/>
    <property type="match status" value="1"/>
</dbReference>
<evidence type="ECO:0000259" key="2">
    <source>
        <dbReference type="Pfam" id="PF10615"/>
    </source>
</evidence>
<sequence length="133" mass="14621">MSRRRQDPIAEHSVRLCEHMNGHPAIVLSYARYFGEYPDASSATIVAVDQDGFDITCQDNGEEREVRVTFGHSMHAVSQVKDAFMTLAREAETALRGNDPSGDQGLMPDSPSPTLPHNLFDSILLLGRYGSTA</sequence>
<dbReference type="Pfam" id="PF10615">
    <property type="entry name" value="DUF2470"/>
    <property type="match status" value="1"/>
</dbReference>